<dbReference type="GO" id="GO:0016491">
    <property type="term" value="F:oxidoreductase activity"/>
    <property type="evidence" value="ECO:0007669"/>
    <property type="project" value="UniProtKB-KW"/>
</dbReference>
<dbReference type="PANTHER" id="PTHR47706">
    <property type="entry name" value="NMRA-LIKE FAMILY PROTEIN"/>
    <property type="match status" value="1"/>
</dbReference>
<dbReference type="InterPro" id="IPR036291">
    <property type="entry name" value="NAD(P)-bd_dom_sf"/>
</dbReference>
<dbReference type="InterPro" id="IPR045312">
    <property type="entry name" value="PCBER-like"/>
</dbReference>
<keyword evidence="2" id="KW-0560">Oxidoreductase</keyword>
<reference evidence="4" key="2">
    <citation type="submission" date="2023-06" db="EMBL/GenBank/DDBJ databases">
        <authorList>
            <consortium name="Lawrence Berkeley National Laboratory"/>
            <person name="Haridas S."/>
            <person name="Hensen N."/>
            <person name="Bonometti L."/>
            <person name="Westerberg I."/>
            <person name="Brannstrom I.O."/>
            <person name="Guillou S."/>
            <person name="Cros-Aarteil S."/>
            <person name="Calhoun S."/>
            <person name="Kuo A."/>
            <person name="Mondo S."/>
            <person name="Pangilinan J."/>
            <person name="Riley R."/>
            <person name="Labutti K."/>
            <person name="Andreopoulos B."/>
            <person name="Lipzen A."/>
            <person name="Chen C."/>
            <person name="Yanf M."/>
            <person name="Daum C."/>
            <person name="Ng V."/>
            <person name="Clum A."/>
            <person name="Steindorff A."/>
            <person name="Ohm R."/>
            <person name="Martin F."/>
            <person name="Silar P."/>
            <person name="Natvig D."/>
            <person name="Lalanne C."/>
            <person name="Gautier V."/>
            <person name="Ament-Velasquez S.L."/>
            <person name="Kruys A."/>
            <person name="Hutchinson M.I."/>
            <person name="Powell A.J."/>
            <person name="Barry K."/>
            <person name="Miller A.N."/>
            <person name="Grigoriev I.V."/>
            <person name="Debuchy R."/>
            <person name="Gladieux P."/>
            <person name="Thoren M.H."/>
            <person name="Johannesson H."/>
        </authorList>
    </citation>
    <scope>NUCLEOTIDE SEQUENCE</scope>
    <source>
        <strain evidence="4">SMH4131-1</strain>
    </source>
</reference>
<dbReference type="InterPro" id="IPR051609">
    <property type="entry name" value="NmrA/Isoflavone_reductase-like"/>
</dbReference>
<gene>
    <name evidence="4" type="ORF">B0T19DRAFT_149203</name>
</gene>
<evidence type="ECO:0000313" key="5">
    <source>
        <dbReference type="Proteomes" id="UP001286456"/>
    </source>
</evidence>
<dbReference type="CDD" id="cd05259">
    <property type="entry name" value="PCBER_SDR_a"/>
    <property type="match status" value="1"/>
</dbReference>
<sequence>MASTFTPSKILIFGGTGTIGAYITASLLRAKPVGAPWQLVLFTSPGTASAKAAQLSKWKAEGLQVIVGDLTSERDVVAAYKEGVDTVISAVGRGGLQLQIELLRLAEASGTVRWFLPSEFGTDIEHNADKSPSEKPHQLKLQVRRYIREHITRVNVTYVVTGPYFDMWINTMPGAERAGGFGKAERLAYVIGDGEGKVGFCTMWDVGKFVVATLRHPEASFGKALKVQSFVVTPNEVVAEFERQTGAKWTVVKTPLDEIRVLEAKAWDEGSPVATGYTLRRIWAEGGTLYDKNDNEILGLKPEDLDQLELGVRRGLEGGYRNDTF</sequence>
<comment type="caution">
    <text evidence="4">The sequence shown here is derived from an EMBL/GenBank/DDBJ whole genome shotgun (WGS) entry which is preliminary data.</text>
</comment>
<keyword evidence="1" id="KW-0521">NADP</keyword>
<evidence type="ECO:0000256" key="2">
    <source>
        <dbReference type="ARBA" id="ARBA00023002"/>
    </source>
</evidence>
<dbReference type="Gene3D" id="3.40.50.720">
    <property type="entry name" value="NAD(P)-binding Rossmann-like Domain"/>
    <property type="match status" value="1"/>
</dbReference>
<dbReference type="PANTHER" id="PTHR47706:SF11">
    <property type="entry name" value="ISOFLAVONE REDUCTASE FAMILY PROTEIN (AFU_ORTHOLOGUE AFUA_1G12510)"/>
    <property type="match status" value="1"/>
</dbReference>
<dbReference type="SUPFAM" id="SSF51735">
    <property type="entry name" value="NAD(P)-binding Rossmann-fold domains"/>
    <property type="match status" value="1"/>
</dbReference>
<dbReference type="Pfam" id="PF05368">
    <property type="entry name" value="NmrA"/>
    <property type="match status" value="1"/>
</dbReference>
<dbReference type="EMBL" id="JAUEPO010000003">
    <property type="protein sequence ID" value="KAK3326950.1"/>
    <property type="molecule type" value="Genomic_DNA"/>
</dbReference>
<dbReference type="AlphaFoldDB" id="A0AAE0IKY1"/>
<feature type="domain" description="NmrA-like" evidence="3">
    <location>
        <begin position="8"/>
        <end position="257"/>
    </location>
</feature>
<dbReference type="InterPro" id="IPR008030">
    <property type="entry name" value="NmrA-like"/>
</dbReference>
<proteinExistence type="predicted"/>
<protein>
    <recommendedName>
        <fullName evidence="3">NmrA-like domain-containing protein</fullName>
    </recommendedName>
</protein>
<accession>A0AAE0IKY1</accession>
<evidence type="ECO:0000256" key="1">
    <source>
        <dbReference type="ARBA" id="ARBA00022857"/>
    </source>
</evidence>
<keyword evidence="5" id="KW-1185">Reference proteome</keyword>
<name>A0AAE0IKY1_9PEZI</name>
<organism evidence="4 5">
    <name type="scientific">Cercophora scortea</name>
    <dbReference type="NCBI Taxonomy" id="314031"/>
    <lineage>
        <taxon>Eukaryota</taxon>
        <taxon>Fungi</taxon>
        <taxon>Dikarya</taxon>
        <taxon>Ascomycota</taxon>
        <taxon>Pezizomycotina</taxon>
        <taxon>Sordariomycetes</taxon>
        <taxon>Sordariomycetidae</taxon>
        <taxon>Sordariales</taxon>
        <taxon>Lasiosphaeriaceae</taxon>
        <taxon>Cercophora</taxon>
    </lineage>
</organism>
<reference evidence="4" key="1">
    <citation type="journal article" date="2023" name="Mol. Phylogenet. Evol.">
        <title>Genome-scale phylogeny and comparative genomics of the fungal order Sordariales.</title>
        <authorList>
            <person name="Hensen N."/>
            <person name="Bonometti L."/>
            <person name="Westerberg I."/>
            <person name="Brannstrom I.O."/>
            <person name="Guillou S."/>
            <person name="Cros-Aarteil S."/>
            <person name="Calhoun S."/>
            <person name="Haridas S."/>
            <person name="Kuo A."/>
            <person name="Mondo S."/>
            <person name="Pangilinan J."/>
            <person name="Riley R."/>
            <person name="LaButti K."/>
            <person name="Andreopoulos B."/>
            <person name="Lipzen A."/>
            <person name="Chen C."/>
            <person name="Yan M."/>
            <person name="Daum C."/>
            <person name="Ng V."/>
            <person name="Clum A."/>
            <person name="Steindorff A."/>
            <person name="Ohm R.A."/>
            <person name="Martin F."/>
            <person name="Silar P."/>
            <person name="Natvig D.O."/>
            <person name="Lalanne C."/>
            <person name="Gautier V."/>
            <person name="Ament-Velasquez S.L."/>
            <person name="Kruys A."/>
            <person name="Hutchinson M.I."/>
            <person name="Powell A.J."/>
            <person name="Barry K."/>
            <person name="Miller A.N."/>
            <person name="Grigoriev I.V."/>
            <person name="Debuchy R."/>
            <person name="Gladieux P."/>
            <person name="Hiltunen Thoren M."/>
            <person name="Johannesson H."/>
        </authorList>
    </citation>
    <scope>NUCLEOTIDE SEQUENCE</scope>
    <source>
        <strain evidence="4">SMH4131-1</strain>
    </source>
</reference>
<evidence type="ECO:0000259" key="3">
    <source>
        <dbReference type="Pfam" id="PF05368"/>
    </source>
</evidence>
<dbReference type="Proteomes" id="UP001286456">
    <property type="component" value="Unassembled WGS sequence"/>
</dbReference>
<dbReference type="Gene3D" id="3.90.25.10">
    <property type="entry name" value="UDP-galactose 4-epimerase, domain 1"/>
    <property type="match status" value="1"/>
</dbReference>
<evidence type="ECO:0000313" key="4">
    <source>
        <dbReference type="EMBL" id="KAK3326950.1"/>
    </source>
</evidence>